<name>S9Q721_9RHOB</name>
<dbReference type="HOGENOM" id="CLU_3332787_0_0_5"/>
<dbReference type="Proteomes" id="UP000015347">
    <property type="component" value="Unassembled WGS sequence"/>
</dbReference>
<reference evidence="2" key="1">
    <citation type="journal article" date="2014" name="Stand. Genomic Sci.">
        <title>Genome sequence of the exopolysaccharide-producing Salipiger mucosus type strain (DSM 16094(T)), a moderately halophilic member of the Roseobacter clade.</title>
        <authorList>
            <person name="Riedel T."/>
            <person name="Spring S."/>
            <person name="Fiebig A."/>
            <person name="Petersen J."/>
            <person name="Kyrpides N.C."/>
            <person name="Goker M."/>
            <person name="Klenk H.P."/>
        </authorList>
    </citation>
    <scope>NUCLEOTIDE SEQUENCE [LARGE SCALE GENOMIC DNA]</scope>
    <source>
        <strain evidence="2">DSM 16094</strain>
    </source>
</reference>
<accession>S9Q721</accession>
<dbReference type="Gene3D" id="3.30.750.24">
    <property type="entry name" value="STAS domain"/>
    <property type="match status" value="1"/>
</dbReference>
<dbReference type="InterPro" id="IPR036513">
    <property type="entry name" value="STAS_dom_sf"/>
</dbReference>
<organism evidence="1 2">
    <name type="scientific">Salipiger mucosus DSM 16094</name>
    <dbReference type="NCBI Taxonomy" id="1123237"/>
    <lineage>
        <taxon>Bacteria</taxon>
        <taxon>Pseudomonadati</taxon>
        <taxon>Pseudomonadota</taxon>
        <taxon>Alphaproteobacteria</taxon>
        <taxon>Rhodobacterales</taxon>
        <taxon>Roseobacteraceae</taxon>
        <taxon>Salipiger</taxon>
    </lineage>
</organism>
<gene>
    <name evidence="1" type="ORF">Salmuc_00165</name>
</gene>
<dbReference type="EMBL" id="APVH01000081">
    <property type="protein sequence ID" value="EPX75438.1"/>
    <property type="molecule type" value="Genomic_DNA"/>
</dbReference>
<dbReference type="AlphaFoldDB" id="S9Q721"/>
<sequence length="38" mass="4393">MCNLASSVQQMFRITRMDRVFSAYRDVDAAIQALKERA</sequence>
<keyword evidence="2" id="KW-1185">Reference proteome</keyword>
<dbReference type="STRING" id="1123237.Salmuc_00165"/>
<comment type="caution">
    <text evidence="1">The sequence shown here is derived from an EMBL/GenBank/DDBJ whole genome shotgun (WGS) entry which is preliminary data.</text>
</comment>
<dbReference type="SUPFAM" id="SSF52091">
    <property type="entry name" value="SpoIIaa-like"/>
    <property type="match status" value="1"/>
</dbReference>
<protein>
    <submittedName>
        <fullName evidence="1">Anti-sigma F factor antagonist (SpoIIAA-2), anti sigma b factor antagonist RsbV</fullName>
    </submittedName>
</protein>
<evidence type="ECO:0000313" key="2">
    <source>
        <dbReference type="Proteomes" id="UP000015347"/>
    </source>
</evidence>
<proteinExistence type="predicted"/>
<evidence type="ECO:0000313" key="1">
    <source>
        <dbReference type="EMBL" id="EPX75438.1"/>
    </source>
</evidence>